<keyword evidence="3" id="KW-1185">Reference proteome</keyword>
<evidence type="ECO:0000313" key="3">
    <source>
        <dbReference type="Proteomes" id="UP000233020"/>
    </source>
</evidence>
<proteinExistence type="predicted"/>
<feature type="compositionally biased region" description="Polar residues" evidence="1">
    <location>
        <begin position="1"/>
        <end position="10"/>
    </location>
</feature>
<dbReference type="Proteomes" id="UP000233020">
    <property type="component" value="Unplaced"/>
</dbReference>
<dbReference type="AlphaFoldDB" id="A0A2K5EYX8"/>
<dbReference type="Ensembl" id="ENSANAT00000056519.1">
    <property type="protein sequence ID" value="ENSANAP00000038429.1"/>
    <property type="gene ID" value="ENSANAG00000036653.1"/>
</dbReference>
<dbReference type="GeneTree" id="ENSGT00940000162235"/>
<reference evidence="2" key="1">
    <citation type="submission" date="2025-08" db="UniProtKB">
        <authorList>
            <consortium name="Ensembl"/>
        </authorList>
    </citation>
    <scope>IDENTIFICATION</scope>
</reference>
<evidence type="ECO:0000256" key="1">
    <source>
        <dbReference type="SAM" id="MobiDB-lite"/>
    </source>
</evidence>
<evidence type="ECO:0000313" key="2">
    <source>
        <dbReference type="Ensembl" id="ENSANAP00000038429.1"/>
    </source>
</evidence>
<feature type="compositionally biased region" description="Basic and acidic residues" evidence="1">
    <location>
        <begin position="11"/>
        <end position="26"/>
    </location>
</feature>
<reference evidence="2" key="2">
    <citation type="submission" date="2025-09" db="UniProtKB">
        <authorList>
            <consortium name="Ensembl"/>
        </authorList>
    </citation>
    <scope>IDENTIFICATION</scope>
</reference>
<feature type="region of interest" description="Disordered" evidence="1">
    <location>
        <begin position="1"/>
        <end position="41"/>
    </location>
</feature>
<accession>A0A2K5EYX8</accession>
<protein>
    <submittedName>
        <fullName evidence="2">Protein interacting with cyclin A1</fullName>
    </submittedName>
</protein>
<organism evidence="2 3">
    <name type="scientific">Aotus nancymaae</name>
    <name type="common">Ma's night monkey</name>
    <dbReference type="NCBI Taxonomy" id="37293"/>
    <lineage>
        <taxon>Eukaryota</taxon>
        <taxon>Metazoa</taxon>
        <taxon>Chordata</taxon>
        <taxon>Craniata</taxon>
        <taxon>Vertebrata</taxon>
        <taxon>Euteleostomi</taxon>
        <taxon>Mammalia</taxon>
        <taxon>Eutheria</taxon>
        <taxon>Euarchontoglires</taxon>
        <taxon>Primates</taxon>
        <taxon>Haplorrhini</taxon>
        <taxon>Platyrrhini</taxon>
        <taxon>Aotidae</taxon>
        <taxon>Aotus</taxon>
    </lineage>
</organism>
<name>A0A2K5EYX8_AOTNA</name>
<sequence length="41" mass="5024">MWVRTTLTTERWTKEKTEPKARSWDVRRRRGVKAADLSPWH</sequence>
<gene>
    <name evidence="2" type="primary">PROCA1</name>
</gene>